<gene>
    <name evidence="8" type="ORF">HQ43_05370</name>
</gene>
<dbReference type="PROSITE" id="PS51898">
    <property type="entry name" value="TYR_RECOMBINASE"/>
    <property type="match status" value="1"/>
</dbReference>
<keyword evidence="3 5" id="KW-0238">DNA-binding</keyword>
<dbReference type="SUPFAM" id="SSF56349">
    <property type="entry name" value="DNA breaking-rejoining enzymes"/>
    <property type="match status" value="1"/>
</dbReference>
<evidence type="ECO:0000259" key="6">
    <source>
        <dbReference type="PROSITE" id="PS51898"/>
    </source>
</evidence>
<keyword evidence="4" id="KW-0233">DNA recombination</keyword>
<dbReference type="InterPro" id="IPR044068">
    <property type="entry name" value="CB"/>
</dbReference>
<feature type="domain" description="Tyr recombinase" evidence="6">
    <location>
        <begin position="220"/>
        <end position="392"/>
    </location>
</feature>
<accession>A0ABR4XLV2</accession>
<comment type="caution">
    <text evidence="8">The sequence shown here is derived from an EMBL/GenBank/DDBJ whole genome shotgun (WGS) entry which is preliminary data.</text>
</comment>
<dbReference type="InterPro" id="IPR025269">
    <property type="entry name" value="SAM-like_dom"/>
</dbReference>
<name>A0ABR4XLV2_9PORP</name>
<feature type="domain" description="Core-binding (CB)" evidence="7">
    <location>
        <begin position="112"/>
        <end position="200"/>
    </location>
</feature>
<sequence length="406" mass="46790">MQTEQLKVSFFVQAKRVDQHGNAPIFGRIAIGRSSADFSAKLKVPLALWDSRKQRLLGKSHVAVSLNRKLNECIALIHTRYRELCERGEVVSASQLRDAYQGQMQEEGFLLKNFEAYLNQIQSRIGVDRALKTFKLRSYQLSVLREYVQKRYKLKDIALSQLDKAFIEGFEYYLTIDRGLKPSTIASTLSTLQSIVLQAVRRGHLDLNPFMGYSYDRPKGEPRSITRAELQALIALEIAWENYRIVRDLFVFSCFTGLAISDVHNLREEQIVTEEGQLWIKGRRQKTKTPYRVQVLPPALTMIERYRGRRAGFVFDVPSVDVVLNGMHYLKKQLQMDRPLTFHMARHTFASLITLSSGVPLETVSQMLGHSDLRTTQIYAQVSSERIRQDMQRVQARIQDTFTLKL</sequence>
<proteinExistence type="inferred from homology"/>
<reference evidence="8 9" key="1">
    <citation type="submission" date="2014-08" db="EMBL/GenBank/DDBJ databases">
        <title>Porphyromonas canoris strain:OH2762 Genome sequencing.</title>
        <authorList>
            <person name="Wallis C."/>
            <person name="Deusch O."/>
            <person name="O'Flynn C."/>
            <person name="Davis I."/>
            <person name="Jospin G."/>
            <person name="Darling A.E."/>
            <person name="Coil D.A."/>
            <person name="Alexiev A."/>
            <person name="Horsfall A."/>
            <person name="Kirkwood N."/>
            <person name="Harris S."/>
            <person name="Eisen J.A."/>
        </authorList>
    </citation>
    <scope>NUCLEOTIDE SEQUENCE [LARGE SCALE GENOMIC DNA]</scope>
    <source>
        <strain evidence="9">COT-108 OH2762</strain>
    </source>
</reference>
<evidence type="ECO:0000256" key="3">
    <source>
        <dbReference type="ARBA" id="ARBA00023125"/>
    </source>
</evidence>
<dbReference type="PANTHER" id="PTHR30349">
    <property type="entry name" value="PHAGE INTEGRASE-RELATED"/>
    <property type="match status" value="1"/>
</dbReference>
<dbReference type="EMBL" id="JQZV01000010">
    <property type="protein sequence ID" value="KGN92452.1"/>
    <property type="molecule type" value="Genomic_DNA"/>
</dbReference>
<protein>
    <submittedName>
        <fullName evidence="8">Transposase</fullName>
    </submittedName>
</protein>
<evidence type="ECO:0000259" key="7">
    <source>
        <dbReference type="PROSITE" id="PS51900"/>
    </source>
</evidence>
<dbReference type="InterPro" id="IPR035386">
    <property type="entry name" value="Arm-DNA-bind_5"/>
</dbReference>
<evidence type="ECO:0000256" key="1">
    <source>
        <dbReference type="ARBA" id="ARBA00008857"/>
    </source>
</evidence>
<dbReference type="InterPro" id="IPR050090">
    <property type="entry name" value="Tyrosine_recombinase_XerCD"/>
</dbReference>
<dbReference type="Pfam" id="PF13102">
    <property type="entry name" value="Phage_int_SAM_5"/>
    <property type="match status" value="1"/>
</dbReference>
<dbReference type="PROSITE" id="PS51900">
    <property type="entry name" value="CB"/>
    <property type="match status" value="1"/>
</dbReference>
<dbReference type="InterPro" id="IPR011010">
    <property type="entry name" value="DNA_brk_join_enz"/>
</dbReference>
<evidence type="ECO:0000256" key="4">
    <source>
        <dbReference type="ARBA" id="ARBA00023172"/>
    </source>
</evidence>
<dbReference type="InterPro" id="IPR002104">
    <property type="entry name" value="Integrase_catalytic"/>
</dbReference>
<dbReference type="InterPro" id="IPR013762">
    <property type="entry name" value="Integrase-like_cat_sf"/>
</dbReference>
<evidence type="ECO:0000256" key="2">
    <source>
        <dbReference type="ARBA" id="ARBA00022908"/>
    </source>
</evidence>
<keyword evidence="9" id="KW-1185">Reference proteome</keyword>
<organism evidence="8 9">
    <name type="scientific">Porphyromonas canoris</name>
    <dbReference type="NCBI Taxonomy" id="36875"/>
    <lineage>
        <taxon>Bacteria</taxon>
        <taxon>Pseudomonadati</taxon>
        <taxon>Bacteroidota</taxon>
        <taxon>Bacteroidia</taxon>
        <taxon>Bacteroidales</taxon>
        <taxon>Porphyromonadaceae</taxon>
        <taxon>Porphyromonas</taxon>
    </lineage>
</organism>
<dbReference type="Proteomes" id="UP000030101">
    <property type="component" value="Unassembled WGS sequence"/>
</dbReference>
<keyword evidence="2" id="KW-0229">DNA integration</keyword>
<dbReference type="Pfam" id="PF00589">
    <property type="entry name" value="Phage_integrase"/>
    <property type="match status" value="1"/>
</dbReference>
<evidence type="ECO:0000313" key="8">
    <source>
        <dbReference type="EMBL" id="KGN92452.1"/>
    </source>
</evidence>
<dbReference type="CDD" id="cd01185">
    <property type="entry name" value="INTN1_C_like"/>
    <property type="match status" value="1"/>
</dbReference>
<evidence type="ECO:0000256" key="5">
    <source>
        <dbReference type="PROSITE-ProRule" id="PRU01248"/>
    </source>
</evidence>
<dbReference type="Pfam" id="PF17293">
    <property type="entry name" value="Arm-DNA-bind_5"/>
    <property type="match status" value="1"/>
</dbReference>
<dbReference type="RefSeq" id="WP_036790659.1">
    <property type="nucleotide sequence ID" value="NZ_JQZV01000010.1"/>
</dbReference>
<dbReference type="Gene3D" id="1.10.443.10">
    <property type="entry name" value="Intergrase catalytic core"/>
    <property type="match status" value="1"/>
</dbReference>
<dbReference type="InterPro" id="IPR010998">
    <property type="entry name" value="Integrase_recombinase_N"/>
</dbReference>
<evidence type="ECO:0000313" key="9">
    <source>
        <dbReference type="Proteomes" id="UP000030101"/>
    </source>
</evidence>
<dbReference type="Gene3D" id="1.10.150.130">
    <property type="match status" value="1"/>
</dbReference>
<comment type="similarity">
    <text evidence="1">Belongs to the 'phage' integrase family.</text>
</comment>
<dbReference type="PANTHER" id="PTHR30349:SF64">
    <property type="entry name" value="PROPHAGE INTEGRASE INTD-RELATED"/>
    <property type="match status" value="1"/>
</dbReference>